<accession>A0A941EZU8</accession>
<proteinExistence type="predicted"/>
<evidence type="ECO:0000313" key="3">
    <source>
        <dbReference type="Proteomes" id="UP000675781"/>
    </source>
</evidence>
<sequence>MRQKFKEGVAASGAPFFAYFLWQDKESESPPAGGETGDEPPRQASSPQAPNSELNTRSILRGAPSSELDAWRSGLGEWSS</sequence>
<evidence type="ECO:0000256" key="1">
    <source>
        <dbReference type="SAM" id="MobiDB-lite"/>
    </source>
</evidence>
<feature type="region of interest" description="Disordered" evidence="1">
    <location>
        <begin position="23"/>
        <end position="65"/>
    </location>
</feature>
<evidence type="ECO:0000313" key="2">
    <source>
        <dbReference type="EMBL" id="MBR7839868.1"/>
    </source>
</evidence>
<dbReference type="Proteomes" id="UP000675781">
    <property type="component" value="Unassembled WGS sequence"/>
</dbReference>
<name>A0A941EZU8_9ACTN</name>
<feature type="non-terminal residue" evidence="2">
    <location>
        <position position="80"/>
    </location>
</feature>
<gene>
    <name evidence="2" type="ORF">KDL01_41920</name>
</gene>
<reference evidence="2" key="1">
    <citation type="submission" date="2021-04" db="EMBL/GenBank/DDBJ databases">
        <title>Genome based classification of Actinospica acidithermotolerans sp. nov., an actinobacterium isolated from an Indonesian hot spring.</title>
        <authorList>
            <person name="Kusuma A.B."/>
            <person name="Putra K.E."/>
            <person name="Nafisah S."/>
            <person name="Loh J."/>
            <person name="Nouioui I."/>
            <person name="Goodfellow M."/>
        </authorList>
    </citation>
    <scope>NUCLEOTIDE SEQUENCE</scope>
    <source>
        <strain evidence="2">CSCA 57</strain>
    </source>
</reference>
<organism evidence="2 3">
    <name type="scientific">Actinospica durhamensis</name>
    <dbReference type="NCBI Taxonomy" id="1508375"/>
    <lineage>
        <taxon>Bacteria</taxon>
        <taxon>Bacillati</taxon>
        <taxon>Actinomycetota</taxon>
        <taxon>Actinomycetes</taxon>
        <taxon>Catenulisporales</taxon>
        <taxon>Actinospicaceae</taxon>
        <taxon>Actinospica</taxon>
    </lineage>
</organism>
<dbReference type="AlphaFoldDB" id="A0A941EZU8"/>
<dbReference type="EMBL" id="JAGSOG010000723">
    <property type="protein sequence ID" value="MBR7839868.1"/>
    <property type="molecule type" value="Genomic_DNA"/>
</dbReference>
<protein>
    <submittedName>
        <fullName evidence="2">Uncharacterized protein</fullName>
    </submittedName>
</protein>
<feature type="compositionally biased region" description="Polar residues" evidence="1">
    <location>
        <begin position="43"/>
        <end position="58"/>
    </location>
</feature>
<keyword evidence="3" id="KW-1185">Reference proteome</keyword>
<comment type="caution">
    <text evidence="2">The sequence shown here is derived from an EMBL/GenBank/DDBJ whole genome shotgun (WGS) entry which is preliminary data.</text>
</comment>